<comment type="caution">
    <text evidence="3">The sequence shown here is derived from an EMBL/GenBank/DDBJ whole genome shotgun (WGS) entry which is preliminary data.</text>
</comment>
<proteinExistence type="predicted"/>
<dbReference type="RefSeq" id="WP_182170437.1">
    <property type="nucleotide sequence ID" value="NZ_JACFXU010000013.1"/>
</dbReference>
<feature type="signal peptide" evidence="1">
    <location>
        <begin position="1"/>
        <end position="17"/>
    </location>
</feature>
<evidence type="ECO:0000313" key="4">
    <source>
        <dbReference type="Proteomes" id="UP000539350"/>
    </source>
</evidence>
<sequence>MKQLARLGLLGLTLLLAACGSTPQSSYYHLSSKAGGGESNHPALGIGPIKIPEYLNRNAMVFKRGDNQLHIANFQRWAEPLEEGISRVMSLNLAGFLDTQNIRRYPWSRSETPDYGIQVWILSLDMTASEAVLLAEWRLNKPHSGSEVLRRIGHYKSAVKGADGAAMSESYSLLLEQLSQDIADSIASDMASGIES</sequence>
<dbReference type="InterPro" id="IPR005586">
    <property type="entry name" value="ABC_trans_aux"/>
</dbReference>
<dbReference type="Proteomes" id="UP000539350">
    <property type="component" value="Unassembled WGS sequence"/>
</dbReference>
<dbReference type="AlphaFoldDB" id="A0A7W2YJM2"/>
<dbReference type="SUPFAM" id="SSF159594">
    <property type="entry name" value="XCC0632-like"/>
    <property type="match status" value="1"/>
</dbReference>
<protein>
    <submittedName>
        <fullName evidence="3">Membrane integrity-associated transporter subunit PqiC</fullName>
    </submittedName>
</protein>
<gene>
    <name evidence="3" type="ORF">H2508_06560</name>
</gene>
<keyword evidence="4" id="KW-1185">Reference proteome</keyword>
<dbReference type="EMBL" id="JACFXU010000013">
    <property type="protein sequence ID" value="MBA6412774.1"/>
    <property type="molecule type" value="Genomic_DNA"/>
</dbReference>
<feature type="domain" description="ABC-type transport auxiliary lipoprotein component" evidence="2">
    <location>
        <begin position="36"/>
        <end position="183"/>
    </location>
</feature>
<evidence type="ECO:0000313" key="3">
    <source>
        <dbReference type="EMBL" id="MBA6412774.1"/>
    </source>
</evidence>
<name>A0A7W2YJM2_9GAMM</name>
<organism evidence="3 4">
    <name type="scientific">Sediminihaliea albiluteola</name>
    <dbReference type="NCBI Taxonomy" id="2758564"/>
    <lineage>
        <taxon>Bacteria</taxon>
        <taxon>Pseudomonadati</taxon>
        <taxon>Pseudomonadota</taxon>
        <taxon>Gammaproteobacteria</taxon>
        <taxon>Cellvibrionales</taxon>
        <taxon>Halieaceae</taxon>
        <taxon>Sediminihaliea</taxon>
    </lineage>
</organism>
<accession>A0A7W2YJM2</accession>
<evidence type="ECO:0000256" key="1">
    <source>
        <dbReference type="SAM" id="SignalP"/>
    </source>
</evidence>
<reference evidence="3 4" key="1">
    <citation type="submission" date="2020-07" db="EMBL/GenBank/DDBJ databases">
        <title>Halieaceae bacterium, F7430, whole genome shotgun sequencing project.</title>
        <authorList>
            <person name="Jiang S."/>
            <person name="Liu Z.W."/>
            <person name="Du Z.J."/>
        </authorList>
    </citation>
    <scope>NUCLEOTIDE SEQUENCE [LARGE SCALE GENOMIC DNA]</scope>
    <source>
        <strain evidence="3 4">F7430</strain>
    </source>
</reference>
<dbReference type="PROSITE" id="PS51257">
    <property type="entry name" value="PROKAR_LIPOPROTEIN"/>
    <property type="match status" value="1"/>
</dbReference>
<evidence type="ECO:0000259" key="2">
    <source>
        <dbReference type="Pfam" id="PF03886"/>
    </source>
</evidence>
<keyword evidence="1" id="KW-0732">Signal</keyword>
<dbReference type="Pfam" id="PF03886">
    <property type="entry name" value="ABC_trans_aux"/>
    <property type="match status" value="1"/>
</dbReference>
<feature type="chain" id="PRO_5030925484" evidence="1">
    <location>
        <begin position="18"/>
        <end position="196"/>
    </location>
</feature>
<dbReference type="Gene3D" id="3.40.50.10610">
    <property type="entry name" value="ABC-type transport auxiliary lipoprotein component"/>
    <property type="match status" value="1"/>
</dbReference>